<feature type="domain" description="Amidohydrolase 3" evidence="1">
    <location>
        <begin position="46"/>
        <end position="504"/>
    </location>
</feature>
<gene>
    <name evidence="2" type="ORF">AB8O55_18760</name>
</gene>
<organism evidence="2 3">
    <name type="scientific">Saccharopolyspora cebuensis</name>
    <dbReference type="NCBI Taxonomy" id="418759"/>
    <lineage>
        <taxon>Bacteria</taxon>
        <taxon>Bacillati</taxon>
        <taxon>Actinomycetota</taxon>
        <taxon>Actinomycetes</taxon>
        <taxon>Pseudonocardiales</taxon>
        <taxon>Pseudonocardiaceae</taxon>
        <taxon>Saccharopolyspora</taxon>
    </lineage>
</organism>
<accession>A0ABV4CK12</accession>
<name>A0ABV4CK12_9PSEU</name>
<keyword evidence="3" id="KW-1185">Reference proteome</keyword>
<dbReference type="PANTHER" id="PTHR11647">
    <property type="entry name" value="HYDRANTOINASE/DIHYDROPYRIMIDINASE FAMILY MEMBER"/>
    <property type="match status" value="1"/>
</dbReference>
<dbReference type="InterPro" id="IPR023100">
    <property type="entry name" value="D-aminoacylase_insert_dom_sf"/>
</dbReference>
<dbReference type="SUPFAM" id="SSF51338">
    <property type="entry name" value="Composite domain of metallo-dependent hydrolases"/>
    <property type="match status" value="1"/>
</dbReference>
<dbReference type="PANTHER" id="PTHR11647:SF1">
    <property type="entry name" value="COLLAPSIN RESPONSE MEDIATOR PROTEIN"/>
    <property type="match status" value="1"/>
</dbReference>
<dbReference type="Gene3D" id="2.30.40.10">
    <property type="entry name" value="Urease, subunit C, domain 1"/>
    <property type="match status" value="1"/>
</dbReference>
<dbReference type="InterPro" id="IPR050378">
    <property type="entry name" value="Metallo-dep_Hydrolases_sf"/>
</dbReference>
<comment type="caution">
    <text evidence="2">The sequence shown here is derived from an EMBL/GenBank/DDBJ whole genome shotgun (WGS) entry which is preliminary data.</text>
</comment>
<dbReference type="CDD" id="cd01297">
    <property type="entry name" value="D-aminoacylase"/>
    <property type="match status" value="1"/>
</dbReference>
<dbReference type="InterPro" id="IPR011059">
    <property type="entry name" value="Metal-dep_hydrolase_composite"/>
</dbReference>
<dbReference type="Gene3D" id="3.20.20.140">
    <property type="entry name" value="Metal-dependent hydrolases"/>
    <property type="match status" value="1"/>
</dbReference>
<evidence type="ECO:0000313" key="3">
    <source>
        <dbReference type="Proteomes" id="UP001564626"/>
    </source>
</evidence>
<dbReference type="Gene3D" id="3.30.1490.130">
    <property type="entry name" value="D-aminoacylase. Domain 3"/>
    <property type="match status" value="1"/>
</dbReference>
<dbReference type="Pfam" id="PF07969">
    <property type="entry name" value="Amidohydro_3"/>
    <property type="match status" value="1"/>
</dbReference>
<evidence type="ECO:0000259" key="1">
    <source>
        <dbReference type="Pfam" id="PF07969"/>
    </source>
</evidence>
<protein>
    <submittedName>
        <fullName evidence="2">Amidohydrolase family protein</fullName>
    </submittedName>
</protein>
<dbReference type="RefSeq" id="WP_369775092.1">
    <property type="nucleotide sequence ID" value="NZ_JBGEHV010000036.1"/>
</dbReference>
<dbReference type="InterPro" id="IPR013108">
    <property type="entry name" value="Amidohydro_3"/>
</dbReference>
<dbReference type="SUPFAM" id="SSF51556">
    <property type="entry name" value="Metallo-dependent hydrolases"/>
    <property type="match status" value="1"/>
</dbReference>
<evidence type="ECO:0000313" key="2">
    <source>
        <dbReference type="EMBL" id="MEY8041450.1"/>
    </source>
</evidence>
<reference evidence="2 3" key="1">
    <citation type="submission" date="2024-08" db="EMBL/GenBank/DDBJ databases">
        <title>Genome mining of Saccharopolyspora cebuensis PGLac3 from Nigerian medicinal plant.</title>
        <authorList>
            <person name="Ezeobiora C.E."/>
            <person name="Igbokwe N.H."/>
            <person name="Amin D.H."/>
            <person name="Mendie U.E."/>
        </authorList>
    </citation>
    <scope>NUCLEOTIDE SEQUENCE [LARGE SCALE GENOMIC DNA]</scope>
    <source>
        <strain evidence="2 3">PGLac3</strain>
    </source>
</reference>
<dbReference type="InterPro" id="IPR032466">
    <property type="entry name" value="Metal_Hydrolase"/>
</dbReference>
<proteinExistence type="predicted"/>
<dbReference type="Proteomes" id="UP001564626">
    <property type="component" value="Unassembled WGS sequence"/>
</dbReference>
<dbReference type="EMBL" id="JBGEHV010000036">
    <property type="protein sequence ID" value="MEY8041450.1"/>
    <property type="molecule type" value="Genomic_DNA"/>
</dbReference>
<sequence length="523" mass="54067">MARFDTVITGGEVVDGTGAPRRRRDVGITGGRIAEISPGPLTGGTVVDAAGQVVAPGFIDLHSHADYTLQAAPAATTQIRQGVTTLITGNCGHSPFPVRDVELLRRASILGDAGMSWDWRDAAGFRRTLDGTAPAVNVGLQVGHHAVRLAVLGDADRAPDADELAAMCALVAEAGRQGAVGFSTGLIYAPGVFADAAEVRALVATAARAGLLYSTHVRDESSGLLDAVREAIEAAEAGGARLEVSHLKATGPGNHGAVVEALALIDAARERGLDVAADVYPYAASSTALVSRLPSWALAGGRAALLARLADPAVRDRIAREVRASFGHDADPEGIVLADLPAGPYRGSTGRSIADIGRAEGTDPAEAALRVLAAHDAEVTIVHHGMSEADVDTVLRHPEVSVASDGWTLTERGAGRPHPRSFGTFARVLGRYVRERGVLDLEEAVRKMTSLPASRLRLADRGVLAPGAVADVVVFDPATIVDRATYEQPWQLATGCTAVLVGGVPALLAGEPTGRTAGRVLTG</sequence>